<dbReference type="Proteomes" id="UP001215598">
    <property type="component" value="Unassembled WGS sequence"/>
</dbReference>
<proteinExistence type="predicted"/>
<keyword evidence="1" id="KW-0812">Transmembrane</keyword>
<evidence type="ECO:0000313" key="2">
    <source>
        <dbReference type="EMBL" id="KAJ7717941.1"/>
    </source>
</evidence>
<evidence type="ECO:0000313" key="3">
    <source>
        <dbReference type="Proteomes" id="UP001215598"/>
    </source>
</evidence>
<sequence length="155" mass="16571">MVVVSTARSSPRSGRAAVLGAIASTTQCRGSTSGIERALQRRKCPALYLFFFVLSLLSSSGNALRFACPLTTSTNRRPAFLQCQKRSHGLTAMRVNLTYAISMTGTISTPLEACFTGSSRFRKTRVPRSNAMTITSGLGILDLQHTVKIPATGVG</sequence>
<keyword evidence="3" id="KW-1185">Reference proteome</keyword>
<feature type="transmembrane region" description="Helical" evidence="1">
    <location>
        <begin position="46"/>
        <end position="67"/>
    </location>
</feature>
<dbReference type="AlphaFoldDB" id="A0AAD7HD24"/>
<gene>
    <name evidence="2" type="ORF">B0H16DRAFT_432668</name>
</gene>
<dbReference type="EMBL" id="JARKIB010000270">
    <property type="protein sequence ID" value="KAJ7717941.1"/>
    <property type="molecule type" value="Genomic_DNA"/>
</dbReference>
<keyword evidence="1" id="KW-1133">Transmembrane helix</keyword>
<protein>
    <submittedName>
        <fullName evidence="2">Uncharacterized protein</fullName>
    </submittedName>
</protein>
<accession>A0AAD7HD24</accession>
<evidence type="ECO:0000256" key="1">
    <source>
        <dbReference type="SAM" id="Phobius"/>
    </source>
</evidence>
<comment type="caution">
    <text evidence="2">The sequence shown here is derived from an EMBL/GenBank/DDBJ whole genome shotgun (WGS) entry which is preliminary data.</text>
</comment>
<reference evidence="2" key="1">
    <citation type="submission" date="2023-03" db="EMBL/GenBank/DDBJ databases">
        <title>Massive genome expansion in bonnet fungi (Mycena s.s.) driven by repeated elements and novel gene families across ecological guilds.</title>
        <authorList>
            <consortium name="Lawrence Berkeley National Laboratory"/>
            <person name="Harder C.B."/>
            <person name="Miyauchi S."/>
            <person name="Viragh M."/>
            <person name="Kuo A."/>
            <person name="Thoen E."/>
            <person name="Andreopoulos B."/>
            <person name="Lu D."/>
            <person name="Skrede I."/>
            <person name="Drula E."/>
            <person name="Henrissat B."/>
            <person name="Morin E."/>
            <person name="Kohler A."/>
            <person name="Barry K."/>
            <person name="LaButti K."/>
            <person name="Morin E."/>
            <person name="Salamov A."/>
            <person name="Lipzen A."/>
            <person name="Mereny Z."/>
            <person name="Hegedus B."/>
            <person name="Baldrian P."/>
            <person name="Stursova M."/>
            <person name="Weitz H."/>
            <person name="Taylor A."/>
            <person name="Grigoriev I.V."/>
            <person name="Nagy L.G."/>
            <person name="Martin F."/>
            <person name="Kauserud H."/>
        </authorList>
    </citation>
    <scope>NUCLEOTIDE SEQUENCE</scope>
    <source>
        <strain evidence="2">CBHHK182m</strain>
    </source>
</reference>
<name>A0AAD7HD24_9AGAR</name>
<organism evidence="2 3">
    <name type="scientific">Mycena metata</name>
    <dbReference type="NCBI Taxonomy" id="1033252"/>
    <lineage>
        <taxon>Eukaryota</taxon>
        <taxon>Fungi</taxon>
        <taxon>Dikarya</taxon>
        <taxon>Basidiomycota</taxon>
        <taxon>Agaricomycotina</taxon>
        <taxon>Agaricomycetes</taxon>
        <taxon>Agaricomycetidae</taxon>
        <taxon>Agaricales</taxon>
        <taxon>Marasmiineae</taxon>
        <taxon>Mycenaceae</taxon>
        <taxon>Mycena</taxon>
    </lineage>
</organism>
<keyword evidence="1" id="KW-0472">Membrane</keyword>